<dbReference type="Proteomes" id="UP000095280">
    <property type="component" value="Unplaced"/>
</dbReference>
<evidence type="ECO:0000256" key="1">
    <source>
        <dbReference type="SAM" id="SignalP"/>
    </source>
</evidence>
<dbReference type="AlphaFoldDB" id="A0A1I8F742"/>
<name>A0A1I8F742_9PLAT</name>
<reference evidence="3" key="1">
    <citation type="submission" date="2016-11" db="UniProtKB">
        <authorList>
            <consortium name="WormBaseParasite"/>
        </authorList>
    </citation>
    <scope>IDENTIFICATION</scope>
</reference>
<dbReference type="WBParaSite" id="maker-unitig_23054-snap-gene-0.1-mRNA-1">
    <property type="protein sequence ID" value="maker-unitig_23054-snap-gene-0.1-mRNA-1"/>
    <property type="gene ID" value="maker-unitig_23054-snap-gene-0.1"/>
</dbReference>
<feature type="signal peptide" evidence="1">
    <location>
        <begin position="1"/>
        <end position="22"/>
    </location>
</feature>
<accession>A0A1I8F742</accession>
<feature type="chain" id="PRO_5009318559" evidence="1">
    <location>
        <begin position="23"/>
        <end position="220"/>
    </location>
</feature>
<keyword evidence="2" id="KW-1185">Reference proteome</keyword>
<evidence type="ECO:0000313" key="3">
    <source>
        <dbReference type="WBParaSite" id="maker-unitig_23054-snap-gene-0.1-mRNA-1"/>
    </source>
</evidence>
<evidence type="ECO:0000313" key="2">
    <source>
        <dbReference type="Proteomes" id="UP000095280"/>
    </source>
</evidence>
<keyword evidence="1" id="KW-0732">Signal</keyword>
<protein>
    <submittedName>
        <fullName evidence="3">DUF4220 domain-containing protein</fullName>
    </submittedName>
</protein>
<sequence length="220" mass="24032">NHFASGLAVLAICCAVRRLQLAGHVIPPRPTARSRCMEVLLLYVAGNLTGGGQARTRRYVDCLLADGRAPRTLPAVQFRALTEQLNDTNYFDLTTSTSHGKFESMSAEDVASLVVLSASQWLLAIADLEACCWQNYAHQLLPHQLGCRRHLRLVQLCAQESCSSSPSASGSSAPRHVQTGCFYVQFVCLASPAFLLLAMTVDRYEASLLKKYRGANISTE</sequence>
<proteinExistence type="predicted"/>
<organism evidence="2 3">
    <name type="scientific">Macrostomum lignano</name>
    <dbReference type="NCBI Taxonomy" id="282301"/>
    <lineage>
        <taxon>Eukaryota</taxon>
        <taxon>Metazoa</taxon>
        <taxon>Spiralia</taxon>
        <taxon>Lophotrochozoa</taxon>
        <taxon>Platyhelminthes</taxon>
        <taxon>Rhabditophora</taxon>
        <taxon>Macrostomorpha</taxon>
        <taxon>Macrostomida</taxon>
        <taxon>Macrostomidae</taxon>
        <taxon>Macrostomum</taxon>
    </lineage>
</organism>